<organism evidence="1 2">
    <name type="scientific">Pseudonocardia hydrocarbonoxydans</name>
    <dbReference type="NCBI Taxonomy" id="76726"/>
    <lineage>
        <taxon>Bacteria</taxon>
        <taxon>Bacillati</taxon>
        <taxon>Actinomycetota</taxon>
        <taxon>Actinomycetes</taxon>
        <taxon>Pseudonocardiales</taxon>
        <taxon>Pseudonocardiaceae</taxon>
        <taxon>Pseudonocardia</taxon>
    </lineage>
</organism>
<dbReference type="InterPro" id="IPR040701">
    <property type="entry name" value="Bact_RF_family2"/>
</dbReference>
<evidence type="ECO:0000313" key="2">
    <source>
        <dbReference type="Proteomes" id="UP000320338"/>
    </source>
</evidence>
<dbReference type="Pfam" id="PF18844">
    <property type="entry name" value="baeRF_family2"/>
    <property type="match status" value="1"/>
</dbReference>
<sequence>MDLRFLTDLTDHPGPFATVYLDASRDTADAARQDTLRWAGAREELAGRGADVATLAALDRAVEDAPPPAGRAGRVLVAAGGEVLLDRVTGAPPERPSAQWSPLPDLLPLLLALPEPTRAVVVRVDETGGEILLAGPEETPAAVEQVPGRGHPVHKVPAGGPAHLNMQERVEETWRRNTAEVAARVDAHVSASGAAVLVLAGDARSRSRLRDALSARAAAIAVDLEHSGGPTDVDTLAAAVREAALDAVDARRHAVIDRYAEAAGRGEGFAVAGLAPVLAALRAEQVDTLLVDGSVARDTEVWFGGPATAVALTVDELRMLGSEPVGSAPADAVLVRAAVGGDAAFHPLGGGRTGLVGHEVSDGVAALLRYPFVGTG</sequence>
<comment type="caution">
    <text evidence="1">The sequence shown here is derived from an EMBL/GenBank/DDBJ whole genome shotgun (WGS) entry which is preliminary data.</text>
</comment>
<reference evidence="1 2" key="1">
    <citation type="submission" date="2019-06" db="EMBL/GenBank/DDBJ databases">
        <title>Whole genome shotgun sequence of Pseudonocardia hydrocarbonoxydans NBRC 14498.</title>
        <authorList>
            <person name="Hosoyama A."/>
            <person name="Uohara A."/>
            <person name="Ohji S."/>
            <person name="Ichikawa N."/>
        </authorList>
    </citation>
    <scope>NUCLEOTIDE SEQUENCE [LARGE SCALE GENOMIC DNA]</scope>
    <source>
        <strain evidence="1 2">NBRC 14498</strain>
    </source>
</reference>
<accession>A0A4Y3WVF1</accession>
<name>A0A4Y3WVF1_9PSEU</name>
<dbReference type="Proteomes" id="UP000320338">
    <property type="component" value="Unassembled WGS sequence"/>
</dbReference>
<evidence type="ECO:0008006" key="3">
    <source>
        <dbReference type="Google" id="ProtNLM"/>
    </source>
</evidence>
<gene>
    <name evidence="1" type="ORF">PHY01_36490</name>
</gene>
<keyword evidence="2" id="KW-1185">Reference proteome</keyword>
<evidence type="ECO:0000313" key="1">
    <source>
        <dbReference type="EMBL" id="GEC21366.1"/>
    </source>
</evidence>
<protein>
    <recommendedName>
        <fullName evidence="3">Peptide chain release factor 1</fullName>
    </recommendedName>
</protein>
<dbReference type="OrthoDB" id="5179393at2"/>
<dbReference type="RefSeq" id="WP_141280195.1">
    <property type="nucleotide sequence ID" value="NZ_BAAARZ010000005.1"/>
</dbReference>
<proteinExistence type="predicted"/>
<dbReference type="EMBL" id="BJNG01000034">
    <property type="protein sequence ID" value="GEC21366.1"/>
    <property type="molecule type" value="Genomic_DNA"/>
</dbReference>
<dbReference type="AlphaFoldDB" id="A0A4Y3WVF1"/>